<feature type="repeat" description="WD" evidence="3">
    <location>
        <begin position="1999"/>
        <end position="2033"/>
    </location>
</feature>
<keyword evidence="1 3" id="KW-0853">WD repeat</keyword>
<reference evidence="4" key="1">
    <citation type="submission" date="2021-01" db="EMBL/GenBank/DDBJ databases">
        <authorList>
            <consortium name="Genoscope - CEA"/>
            <person name="William W."/>
        </authorList>
    </citation>
    <scope>NUCLEOTIDE SEQUENCE</scope>
</reference>
<organism evidence="4 5">
    <name type="scientific">Paramecium octaurelia</name>
    <dbReference type="NCBI Taxonomy" id="43137"/>
    <lineage>
        <taxon>Eukaryota</taxon>
        <taxon>Sar</taxon>
        <taxon>Alveolata</taxon>
        <taxon>Ciliophora</taxon>
        <taxon>Intramacronucleata</taxon>
        <taxon>Oligohymenophorea</taxon>
        <taxon>Peniculida</taxon>
        <taxon>Parameciidae</taxon>
        <taxon>Paramecium</taxon>
    </lineage>
</organism>
<protein>
    <recommendedName>
        <fullName evidence="6">NACHT domain-containing protein</fullName>
    </recommendedName>
</protein>
<dbReference type="PROSITE" id="PS00678">
    <property type="entry name" value="WD_REPEATS_1"/>
    <property type="match status" value="1"/>
</dbReference>
<dbReference type="PROSITE" id="PS50082">
    <property type="entry name" value="WD_REPEATS_2"/>
    <property type="match status" value="5"/>
</dbReference>
<dbReference type="Pfam" id="PF00400">
    <property type="entry name" value="WD40"/>
    <property type="match status" value="3"/>
</dbReference>
<evidence type="ECO:0000313" key="4">
    <source>
        <dbReference type="EMBL" id="CAD8140545.1"/>
    </source>
</evidence>
<dbReference type="Proteomes" id="UP000683925">
    <property type="component" value="Unassembled WGS sequence"/>
</dbReference>
<feature type="repeat" description="WD" evidence="3">
    <location>
        <begin position="2932"/>
        <end position="2961"/>
    </location>
</feature>
<proteinExistence type="predicted"/>
<dbReference type="OMA" id="FTPCGQN"/>
<dbReference type="SMART" id="SM00320">
    <property type="entry name" value="WD40"/>
    <property type="match status" value="10"/>
</dbReference>
<dbReference type="InterPro" id="IPR001680">
    <property type="entry name" value="WD40_rpt"/>
</dbReference>
<feature type="repeat" description="WD" evidence="3">
    <location>
        <begin position="3303"/>
        <end position="3334"/>
    </location>
</feature>
<dbReference type="PANTHER" id="PTHR44129">
    <property type="entry name" value="WD REPEAT-CONTAINING PROTEIN POP1"/>
    <property type="match status" value="1"/>
</dbReference>
<dbReference type="InterPro" id="IPR019775">
    <property type="entry name" value="WD40_repeat_CS"/>
</dbReference>
<evidence type="ECO:0000256" key="2">
    <source>
        <dbReference type="ARBA" id="ARBA00022737"/>
    </source>
</evidence>
<gene>
    <name evidence="4" type="ORF">POCTA_138.1.T0110485</name>
</gene>
<feature type="repeat" description="WD" evidence="3">
    <location>
        <begin position="2171"/>
        <end position="2204"/>
    </location>
</feature>
<sequence>MILFSNKFGGFKVSILKQLIKDCFCQNLHNKQRNGKLKTRNLSSKIEIGLNFNNYVSSLRGGGCISTNLVAPETKIRLSNQESNFATNLKFYTNVIVEKASQFHDKYHKDDVLCALLWFQNNKEHIQKLCMNKEQNLQNYDLIEHQFENLIKQLVIYLKLSGYVFHVLLQICNDLLRVIFYFQQVYENRYMKENLKQNLKECILELEEQIGIESAKLWSTGTEFELLMIKTCLAHLRTNSKESANLMKAVLMGIASSIAQLKPSDELIDALMEAGKYLLLNFYDKQIKHPLKVYELYFFFENLKWSIIFQLKSGYSVQQTINQLTDGYNKYIGASTNWLIHFFWINLISSLMSYRPIISKSEMEQRLLQKYNTNWNQLVVQNQIVTVPYDKTKGRIKYNGRGNFIIKEFSNLKLFQDYLFGEQVGSMKLLPQYLNFDFGSQQQGKINLQDLNITLFTNCDDLEVLTSLNNVLKNCLNLIQENFNQIDGQASNDSLTQTEKQTEQKICKQDIQYLINQQKEQFLQILYIFYEIDIIRLKEIEIMNNIELAQKLNEQSLQQIKDYKLMQQLLGQIRMLSESEIGSKFQQIPRFWYQFSKILISYEDFIQNDVILKEISSLIPVKQSLKQHQQELESFIKSFSDNLISFITQMKQLKQIITKINCQIQLKITQDMISQKDISNKLVQIYGSNLIKNLCSYMMQVYSEDWVEKNWEFSILNDFRKSIRRCGEMTFVFKFLKKLLKIQQQKLNALLNEDNIAELYFISKVQSTDIFESDSMAFDQIQSLALERKAMIQGYFEKYPNLIMNKQEISELNSLENQIREDIMSLQQKKWNQQYKILSILIFQDALNKLSQLGLNKVNKLAIKEEINTNFTKSLQELNKKIMGDNEKAEQIKQIQMQNKIEQDSQIFFIFENYITQTTTIIINTKRLKRIIRQNFNLFSWSTEIWGSDKKDEFKQNVKALITDLLQSISDCFNSFQEEEQIVFNQEVFSELQDNKCIDKQKANLVLLNSHSIFKNSASNEDIEEKCCKIYKELIENLKNSSAIDAQKPNILSQIFSNSSHKVREALAFSIIKMDTLIQEPKMKDFCQNLLKMLWIYEKHSDVRNILKNTEMIEIQKQLFSNDLTTMSNQIKAEMKSMLNRIEQLENSVLTDNTIQAKEQLQQALDDFETYFDNITDMSQRLDISMIFLKELSKDVKHIKTSIDQVLKSVSLIANDIRKLRGKNYLELIQIRKEYILKQKDENEIDQIHIELLTQEYDPISGNKKQSDSKEETTFLLKKNYNDFEGEINEFLWDEKERIKDVMLLKGRAGSGKSRAAKNIEELLWTCDQVDPKWVPIYVSLPALKEPKYNLVDQALESENYNFDNIQIREFKEAVRQKNLSVVLILESYDEMKQDCLEQNLYLTNRFAQEFNLGESGENVKIIITSRQEILTSIDYQTWFYGKSIQTLKEVELLPFTSEQSNEYLIQYSKVSVKRTVKRFYEFLKQLKAQSFNFKEFKQIWSNIKETVKKILKKNKDELLMFSQEDAEKLIQKLQSIQFFQLFKPEQMISLNKDLLELWGFEKFSQTIQKVKIKHLLNTPFMLEIIVYVLPKMSSFFSQPSFMRLVLKQNYHKLKKESIRSNHLLKKYSQTIEINENTSNDEQIKQQNSLQINVSEDETQLFKLSDQILAELDTQNFFEQNSITQQFIYTENQIINEKKISYTLKCDAKFVVAAFQLHQFTAFDFYKQFVDFYHAQQMQKWKELGKNINQQSFLIDLQFFCASLAVEMTLRELTQVNYKQKGKLKLLSEKEDLQDVSWEDHYFSENEADSKYKTQLRKCMLINAKGSLFSFNHKSIQEFFVADYILNLFDKLFVDDNEVDEKLLRKSSFNNRNKFNLSLEQFSGCLELLKPKLKQISNIEEKILQLIKLQTNQPDNKKDLLRSTSNAIFLLSYLGVYLEGVDLSGIQLSNTKLVGLSFFKSNLNNTVFDNVSIDSCNFVQAKIENANWKNLICKEIPSFVGKNQRIASILFKGDEAQLISGSEDGTIKLLDIDQIQKPIERQFQDQKIISLSLCKTENTLACLTNKELRILNAKDLSDCNYQNLINEDYNEVSLSQNNQYVALKNEKSNLIILETENLINTNKPQEFSFQSQNSINYIAKSCNSQFLATGGQEVILWEFNSVSNIKMKATLKTNLKDVTCIAFSNDCNFIVIGNQNGIIEIWKMTDISNICMLQSIQLDEEIYKIEFSKNNKFLFVKTLTELFQYNSFGLYNQEGTAIFIEKYDTKSLIQKQYLLKCDLEACVKKITISSLRQIACVEEKNNKCKLSIWKITDEKSISHVTTLIEDQDEINQLKFSPKGDILLSCSFNVIFVWGMVEFELIRKIETQHDVIIDFAFSEHITCFASCSQTRVELYKNYSQPNNQEINFLKINKNFICQGLQFVENQLAINGEITNQSVLQLWNVENQKQELDQKFKEKIEYFKFYSKGGVMITFGKCGTIWDRNALNFSEKLIADSLENFMWKQIGFSEEQLYLFDGENIYRIIDYFDGDEAYDENKSQKIFSAKSLLYTTFSDDNTLFAFGLNNGFQLIYLDQIVELNQNINYYVNDFSISDDSSLLVLATNKGLRIKNLNTNEEIFYTLNNKYRSVCFIDQGQQIVAITNSKLCIINLKDLNNPKTLKNLVLKGSKPQRIQDLRNSEQIMIQYEKCIAVHQIKQFGSAQLIWLRNKVSQSKNCILLDDQKYIGIAIDDAIKVIPISNFIKITLNFNYRPQLNTLLYSEFSLDSQTFLIFGKNSTQQFYFAKLTIQKQELEIKSSDGEYIGLRYIAFNKQQDKLIFITDDYSKGGRYEKLELIDFETFKPIQVIENRQIQWKDIICENAAFSENNSYFITQYIDSTLKLWDAKTCKLLSKFNSFTNQIDLISISSKEIMAQTSGDLIKLWNLKALRSQQLELDGHSDSINDIAISPDGLQLISGSPSRIIRWELTKFQKLDVLIKGKNLNSIFCFSKDANYIAAADYMPYQIHVWKLKTLYLIEKFLRISCCSYSYNLKFNDFGNQLIAQYEIRATKFQLVWDLKQNPLYESQRIINEEDIPPIDYYFSSDKQLLIKTNPLEIIDLQKRYDQNQYPFDHLQSNSVEKFVALSHDKLKLAIQNENEIILWSFKAQKVDHVFVNSIGCAQILVFSNNDTILFTNYEATIKCFDVTNSYQVIKEFQILNPVEVNKLQYQQLECYPVKNDDFLFVYSFIQPVKRALIALAFTSDPEQSYKLYENDYGISKFLSAYCEEKQHFALQLCSVFQLHDLRSKTKIANLNDNWFTIFNPNFLSFSKSGSYLLSLGKDKEINLWDLSCLEKIKLKLNNLNKTNDQEIISISFLDDQDTIQLVRKDEKVQLDSISNYKDFCQVLQEEVSQDKHIKKTQHHIITQEDKEILQIKSVEKGELIYSFNKFRNQINCSIFTPCGQNLILGMNDGSILFFRLDNHLQPKCFKSIAISSPILSDYCSIKQSIFVNQENINLKNLFLEKGAYDQ</sequence>
<accession>A0A8S1SJ00</accession>
<evidence type="ECO:0000256" key="1">
    <source>
        <dbReference type="ARBA" id="ARBA00022574"/>
    </source>
</evidence>
<keyword evidence="2" id="KW-0677">Repeat</keyword>
<evidence type="ECO:0000313" key="5">
    <source>
        <dbReference type="Proteomes" id="UP000683925"/>
    </source>
</evidence>
<evidence type="ECO:0008006" key="6">
    <source>
        <dbReference type="Google" id="ProtNLM"/>
    </source>
</evidence>
<evidence type="ECO:0000256" key="3">
    <source>
        <dbReference type="PROSITE-ProRule" id="PRU00221"/>
    </source>
</evidence>
<keyword evidence="5" id="KW-1185">Reference proteome</keyword>
<comment type="caution">
    <text evidence="4">The sequence shown here is derived from an EMBL/GenBank/DDBJ whole genome shotgun (WGS) entry which is preliminary data.</text>
</comment>
<dbReference type="EMBL" id="CAJJDP010000010">
    <property type="protein sequence ID" value="CAD8140545.1"/>
    <property type="molecule type" value="Genomic_DNA"/>
</dbReference>
<dbReference type="OrthoDB" id="2443807at2759"/>
<dbReference type="InterPro" id="IPR050349">
    <property type="entry name" value="WD_LIS1/nudF_dynein_reg"/>
</dbReference>
<feature type="repeat" description="WD" evidence="3">
    <location>
        <begin position="2860"/>
        <end position="2890"/>
    </location>
</feature>
<name>A0A8S1SJ00_PAROT</name>